<dbReference type="GO" id="GO:0008120">
    <property type="term" value="F:ceramide glucosyltransferase activity"/>
    <property type="evidence" value="ECO:0007669"/>
    <property type="project" value="TreeGrafter"/>
</dbReference>
<dbReference type="GO" id="GO:0006679">
    <property type="term" value="P:glucosylceramide biosynthetic process"/>
    <property type="evidence" value="ECO:0007669"/>
    <property type="project" value="TreeGrafter"/>
</dbReference>
<evidence type="ECO:0000313" key="10">
    <source>
        <dbReference type="EMBL" id="HGY93667.1"/>
    </source>
</evidence>
<evidence type="ECO:0000256" key="3">
    <source>
        <dbReference type="ARBA" id="ARBA00004991"/>
    </source>
</evidence>
<dbReference type="PANTHER" id="PTHR12726">
    <property type="entry name" value="CERAMIDE GLUCOSYLTRANSFERASE"/>
    <property type="match status" value="1"/>
</dbReference>
<dbReference type="PANTHER" id="PTHR12726:SF0">
    <property type="entry name" value="CERAMIDE GLUCOSYLTRANSFERASE"/>
    <property type="match status" value="1"/>
</dbReference>
<feature type="transmembrane region" description="Helical" evidence="9">
    <location>
        <begin position="321"/>
        <end position="342"/>
    </location>
</feature>
<accession>A0A7V4XR76</accession>
<keyword evidence="4" id="KW-0328">Glycosyltransferase</keyword>
<comment type="pathway">
    <text evidence="3">Sphingolipid metabolism.</text>
</comment>
<evidence type="ECO:0000256" key="4">
    <source>
        <dbReference type="ARBA" id="ARBA00022676"/>
    </source>
</evidence>
<dbReference type="SUPFAM" id="SSF53448">
    <property type="entry name" value="Nucleotide-diphospho-sugar transferases"/>
    <property type="match status" value="1"/>
</dbReference>
<proteinExistence type="predicted"/>
<sequence>MAALTVAELISFLTTVLALAGCAYYFVVLWSVRAFLKPQARETASAAGAPFHPPVTILKPVKGLDPGMDEAFASHCRQDYAGEYEILFGVSSLDDPAVAAIERLQKAFPERSIRVVECPESLGPNGKLSNLVQMLPAARYDAFVLNDSDITVGRHYLSRMVEPMRDARVGLVTAPYRGRAHGTLASRLEALGISTDFFAGVLVARVMEKGIRFGLGSTLAFSRLALVSAGGFEPLVTQLADDYQLGARIAAAGFQVHLSHEVVETSVPAYRFGAFAAHQLRWLRAVRVSRPGGYFGMIFTHGLAWAALNLVASAFDPFSLALFSLVFLVRMSMALGVGVGILRDRQVMRDLWMLLPRDLIALGLWAWSYASDTVVWRGQHFKLRKGELVRVE</sequence>
<evidence type="ECO:0000256" key="6">
    <source>
        <dbReference type="ARBA" id="ARBA00022692"/>
    </source>
</evidence>
<name>A0A7V4XR76_9BACT</name>
<dbReference type="InterPro" id="IPR017835">
    <property type="entry name" value="Hopen-assoc_HpnI"/>
</dbReference>
<comment type="pathway">
    <text evidence="2">Lipid metabolism; sphingolipid metabolism.</text>
</comment>
<dbReference type="Pfam" id="PF13506">
    <property type="entry name" value="Glyco_transf_21"/>
    <property type="match status" value="1"/>
</dbReference>
<feature type="transmembrane region" description="Helical" evidence="9">
    <location>
        <begin position="294"/>
        <end position="315"/>
    </location>
</feature>
<keyword evidence="6 9" id="KW-0812">Transmembrane</keyword>
<protein>
    <submittedName>
        <fullName evidence="10">Glycosyltransferase</fullName>
    </submittedName>
</protein>
<comment type="subcellular location">
    <subcellularLocation>
        <location evidence="1">Membrane</location>
        <topology evidence="1">Multi-pass membrane protein</topology>
    </subcellularLocation>
</comment>
<dbReference type="NCBIfam" id="TIGR03472">
    <property type="entry name" value="HpnI"/>
    <property type="match status" value="1"/>
</dbReference>
<dbReference type="GO" id="GO:0016020">
    <property type="term" value="C:membrane"/>
    <property type="evidence" value="ECO:0007669"/>
    <property type="project" value="UniProtKB-SubCell"/>
</dbReference>
<keyword evidence="7 9" id="KW-1133">Transmembrane helix</keyword>
<evidence type="ECO:0000256" key="5">
    <source>
        <dbReference type="ARBA" id="ARBA00022679"/>
    </source>
</evidence>
<evidence type="ECO:0000256" key="1">
    <source>
        <dbReference type="ARBA" id="ARBA00004141"/>
    </source>
</evidence>
<reference evidence="10" key="1">
    <citation type="journal article" date="2020" name="mSystems">
        <title>Genome- and Community-Level Interaction Insights into Carbon Utilization and Element Cycling Functions of Hydrothermarchaeota in Hydrothermal Sediment.</title>
        <authorList>
            <person name="Zhou Z."/>
            <person name="Liu Y."/>
            <person name="Xu W."/>
            <person name="Pan J."/>
            <person name="Luo Z.H."/>
            <person name="Li M."/>
        </authorList>
    </citation>
    <scope>NUCLEOTIDE SEQUENCE [LARGE SCALE GENOMIC DNA]</scope>
    <source>
        <strain evidence="10">SpSt-855</strain>
    </source>
</reference>
<organism evidence="10">
    <name type="scientific">Acidobacterium capsulatum</name>
    <dbReference type="NCBI Taxonomy" id="33075"/>
    <lineage>
        <taxon>Bacteria</taxon>
        <taxon>Pseudomonadati</taxon>
        <taxon>Acidobacteriota</taxon>
        <taxon>Terriglobia</taxon>
        <taxon>Terriglobales</taxon>
        <taxon>Acidobacteriaceae</taxon>
        <taxon>Acidobacterium</taxon>
    </lineage>
</organism>
<gene>
    <name evidence="10" type="ORF">ENW50_03105</name>
</gene>
<evidence type="ECO:0000256" key="2">
    <source>
        <dbReference type="ARBA" id="ARBA00004760"/>
    </source>
</evidence>
<evidence type="ECO:0000256" key="9">
    <source>
        <dbReference type="SAM" id="Phobius"/>
    </source>
</evidence>
<evidence type="ECO:0000256" key="8">
    <source>
        <dbReference type="ARBA" id="ARBA00023136"/>
    </source>
</evidence>
<keyword evidence="8 9" id="KW-0472">Membrane</keyword>
<dbReference type="InterPro" id="IPR029044">
    <property type="entry name" value="Nucleotide-diphossugar_trans"/>
</dbReference>
<dbReference type="AlphaFoldDB" id="A0A7V4XR76"/>
<dbReference type="EMBL" id="DTKL01000018">
    <property type="protein sequence ID" value="HGY93667.1"/>
    <property type="molecule type" value="Genomic_DNA"/>
</dbReference>
<dbReference type="Gene3D" id="3.90.550.10">
    <property type="entry name" value="Spore Coat Polysaccharide Biosynthesis Protein SpsA, Chain A"/>
    <property type="match status" value="1"/>
</dbReference>
<dbReference type="InterPro" id="IPR025993">
    <property type="entry name" value="Ceramide_glucosylTrfase"/>
</dbReference>
<feature type="transmembrane region" description="Helical" evidence="9">
    <location>
        <begin position="12"/>
        <end position="32"/>
    </location>
</feature>
<dbReference type="CDD" id="cd02520">
    <property type="entry name" value="Glucosylceramide_synthase"/>
    <property type="match status" value="1"/>
</dbReference>
<evidence type="ECO:0000256" key="7">
    <source>
        <dbReference type="ARBA" id="ARBA00022989"/>
    </source>
</evidence>
<comment type="caution">
    <text evidence="10">The sequence shown here is derived from an EMBL/GenBank/DDBJ whole genome shotgun (WGS) entry which is preliminary data.</text>
</comment>
<keyword evidence="5 10" id="KW-0808">Transferase</keyword>